<dbReference type="FunFam" id="2.120.10.90:FF:000005">
    <property type="entry name" value="DNA topoisomerase 4 subunit A"/>
    <property type="match status" value="1"/>
</dbReference>
<reference evidence="12 13" key="1">
    <citation type="submission" date="2016-01" db="EMBL/GenBank/DDBJ databases">
        <title>Genome sequence of Clostridium neopropionicum X4, DSM-3847.</title>
        <authorList>
            <person name="Poehlein A."/>
            <person name="Beck M.H."/>
            <person name="Bengelsdorf F.R."/>
            <person name="Daniel R."/>
            <person name="Duerre P."/>
        </authorList>
    </citation>
    <scope>NUCLEOTIDE SEQUENCE [LARGE SCALE GENOMIC DNA]</scope>
    <source>
        <strain evidence="12 13">DSM-3847</strain>
    </source>
</reference>
<dbReference type="InterPro" id="IPR005743">
    <property type="entry name" value="GyrA"/>
</dbReference>
<comment type="subcellular location">
    <subcellularLocation>
        <location evidence="9">Cytoplasm</location>
    </subcellularLocation>
</comment>
<dbReference type="RefSeq" id="WP_066083665.1">
    <property type="nucleotide sequence ID" value="NZ_LRVM01000001.1"/>
</dbReference>
<dbReference type="CDD" id="cd00187">
    <property type="entry name" value="TOP4c"/>
    <property type="match status" value="1"/>
</dbReference>
<keyword evidence="4 9" id="KW-0067">ATP-binding</keyword>
<evidence type="ECO:0000256" key="7">
    <source>
        <dbReference type="ARBA" id="ARBA00023235"/>
    </source>
</evidence>
<proteinExistence type="inferred from homology"/>
<feature type="domain" description="Topo IIA-type catalytic" evidence="11">
    <location>
        <begin position="37"/>
        <end position="503"/>
    </location>
</feature>
<keyword evidence="3 9" id="KW-0547">Nucleotide-binding</keyword>
<evidence type="ECO:0000256" key="9">
    <source>
        <dbReference type="HAMAP-Rule" id="MF_01897"/>
    </source>
</evidence>
<dbReference type="EMBL" id="LRVM01000001">
    <property type="protein sequence ID" value="KXL54146.1"/>
    <property type="molecule type" value="Genomic_DNA"/>
</dbReference>
<dbReference type="GO" id="GO:0003677">
    <property type="term" value="F:DNA binding"/>
    <property type="evidence" value="ECO:0007669"/>
    <property type="project" value="UniProtKB-UniRule"/>
</dbReference>
<dbReference type="PROSITE" id="PS52040">
    <property type="entry name" value="TOPO_IIA"/>
    <property type="match status" value="1"/>
</dbReference>
<evidence type="ECO:0000256" key="6">
    <source>
        <dbReference type="ARBA" id="ARBA00023125"/>
    </source>
</evidence>
<dbReference type="InterPro" id="IPR013757">
    <property type="entry name" value="Topo_IIA_A_a_sf"/>
</dbReference>
<dbReference type="InterPro" id="IPR006691">
    <property type="entry name" value="GyrA/parC_rep"/>
</dbReference>
<dbReference type="PANTHER" id="PTHR43493">
    <property type="entry name" value="DNA GYRASE/TOPOISOMERASE SUBUNIT A"/>
    <property type="match status" value="1"/>
</dbReference>
<dbReference type="InterPro" id="IPR002205">
    <property type="entry name" value="Topo_IIA_dom_A"/>
</dbReference>
<evidence type="ECO:0000256" key="10">
    <source>
        <dbReference type="PROSITE-ProRule" id="PRU01384"/>
    </source>
</evidence>
<evidence type="ECO:0000256" key="4">
    <source>
        <dbReference type="ARBA" id="ARBA00022840"/>
    </source>
</evidence>
<comment type="catalytic activity">
    <reaction evidence="1 9 10">
        <text>ATP-dependent breakage, passage and rejoining of double-stranded DNA.</text>
        <dbReference type="EC" id="5.6.2.2"/>
    </reaction>
</comment>
<dbReference type="EC" id="5.6.2.2" evidence="9"/>
<keyword evidence="5 9" id="KW-0799">Topoisomerase</keyword>
<keyword evidence="6 9" id="KW-0238">DNA-binding</keyword>
<comment type="subunit">
    <text evidence="9">Heterotetramer, composed of two GyrA and two GyrB chains. In the heterotetramer, GyrA contains the active site tyrosine that forms a transient covalent intermediate with DNA, while GyrB binds cofactors and catalyzes ATP hydrolysis.</text>
</comment>
<dbReference type="Pfam" id="PF03989">
    <property type="entry name" value="DNA_gyraseA_C"/>
    <property type="match status" value="6"/>
</dbReference>
<organism evidence="12 13">
    <name type="scientific">Anaerotignum neopropionicum</name>
    <dbReference type="NCBI Taxonomy" id="36847"/>
    <lineage>
        <taxon>Bacteria</taxon>
        <taxon>Bacillati</taxon>
        <taxon>Bacillota</taxon>
        <taxon>Clostridia</taxon>
        <taxon>Lachnospirales</taxon>
        <taxon>Anaerotignaceae</taxon>
        <taxon>Anaerotignum</taxon>
    </lineage>
</organism>
<sequence length="830" mass="93397">MSDEFNEIDKVVSIDINDEMRKCYIDYAMSVIVARALPDVRDGLKPVQRRILFSMNEMNLDPNKSYRKSARIVGDTMGKYHPHGDGSIYQAMVRMAQNFSMRYMLVDGHGNFGSIDGYGAAASRYTEARMSKITAELLADIEKDTVDFVPNYDENEKEPTVLPARIPNLLINGSSGIAVGMATNIPPHNLTEVINGVVCMIENTINDKETDIEELMEHIQGPDFPTGASILGKSGIRAAYRTGRGKILVRALAEIQPMANGREKIVVTELPYMVNKLRLIEKIAELVKDKRIEGINDLYDASAGDDIKIIIELKKDVNANVILNQLYKYTQLQESFGAIMLALVDGKPEILNLKQIITEYLKHQEIVVTRRTKFNLDKAEKRAHILEGLRIAINNIDEVIRIIRTSYDDAKERLMERFQLSDVQAQAILEMQLRRLQGLEHEKIDAEYNGLMEKIAYYKSILADRKLMLGVIKDEITEVRDKFGDERRTQLIQNPGEIDVEDLIEEETCVMTLSNLNYIKRTPLDTYKSQNRGGRGIVGMQTRDEDFVKDMFLSSTHDTILFFTDKGRVYRMKGYEIPEAGRTARGMAIVNLLEIAPGESITAVIPVKEFKEDEYLVMITKQGIVKKTEMSCYSNIRKGGLIAVNLREDDSLISVMTTNGGNEIFVATRKGMGIKFSENDVRAMGRTATGVKAISLRKEDFVVSAVKIMDGAKILNVTENGYGKRTEIDAFSVQYRGGKGSKIHHLTEKTGLLTGVLLIEENEEVMLMTSEGIIIRLRSRDISTFGRVSQGVKLMNLNDGVYVVGIAKISEEDVKDESEELQETEVEITE</sequence>
<dbReference type="Pfam" id="PF00521">
    <property type="entry name" value="DNA_topoisoIV"/>
    <property type="match status" value="1"/>
</dbReference>
<dbReference type="SUPFAM" id="SSF56719">
    <property type="entry name" value="Type II DNA topoisomerase"/>
    <property type="match status" value="1"/>
</dbReference>
<dbReference type="FunFam" id="3.90.199.10:FF:000001">
    <property type="entry name" value="DNA gyrase subunit A"/>
    <property type="match status" value="1"/>
</dbReference>
<dbReference type="FunFam" id="3.30.1360.40:FF:000002">
    <property type="entry name" value="DNA gyrase subunit A"/>
    <property type="match status" value="1"/>
</dbReference>
<comment type="similarity">
    <text evidence="2 9">Belongs to the type II topoisomerase GyrA/ParC subunit family.</text>
</comment>
<dbReference type="NCBIfam" id="TIGR01063">
    <property type="entry name" value="gyrA"/>
    <property type="match status" value="1"/>
</dbReference>
<dbReference type="Proteomes" id="UP000070539">
    <property type="component" value="Unassembled WGS sequence"/>
</dbReference>
<dbReference type="GO" id="GO:0005737">
    <property type="term" value="C:cytoplasm"/>
    <property type="evidence" value="ECO:0007669"/>
    <property type="project" value="UniProtKB-SubCell"/>
</dbReference>
<dbReference type="OrthoDB" id="9806486at2"/>
<evidence type="ECO:0000259" key="11">
    <source>
        <dbReference type="PROSITE" id="PS52040"/>
    </source>
</evidence>
<dbReference type="InterPro" id="IPR050220">
    <property type="entry name" value="Type_II_DNA_Topoisomerases"/>
</dbReference>
<dbReference type="AlphaFoldDB" id="A0A136WHV4"/>
<protein>
    <recommendedName>
        <fullName evidence="9">DNA gyrase subunit A</fullName>
        <ecNumber evidence="9">5.6.2.2</ecNumber>
    </recommendedName>
</protein>
<dbReference type="Gene3D" id="2.120.10.90">
    <property type="entry name" value="DNA gyrase/topoisomerase IV, subunit A, C-terminal"/>
    <property type="match status" value="1"/>
</dbReference>
<dbReference type="HAMAP" id="MF_01897">
    <property type="entry name" value="GyrA"/>
    <property type="match status" value="1"/>
</dbReference>
<dbReference type="GO" id="GO:0009330">
    <property type="term" value="C:DNA topoisomerase type II (double strand cut, ATP-hydrolyzing) complex"/>
    <property type="evidence" value="ECO:0007669"/>
    <property type="project" value="TreeGrafter"/>
</dbReference>
<dbReference type="GO" id="GO:0034335">
    <property type="term" value="F:DNA negative supercoiling activity"/>
    <property type="evidence" value="ECO:0007669"/>
    <property type="project" value="UniProtKB-ARBA"/>
</dbReference>
<comment type="caution">
    <text evidence="12">The sequence shown here is derived from an EMBL/GenBank/DDBJ whole genome shotgun (WGS) entry which is preliminary data.</text>
</comment>
<dbReference type="GO" id="GO:0005694">
    <property type="term" value="C:chromosome"/>
    <property type="evidence" value="ECO:0007669"/>
    <property type="project" value="InterPro"/>
</dbReference>
<accession>A0A136WHV4</accession>
<evidence type="ECO:0000313" key="12">
    <source>
        <dbReference type="EMBL" id="KXL54146.1"/>
    </source>
</evidence>
<feature type="short sequence motif" description="GyrA-box" evidence="9">
    <location>
        <begin position="530"/>
        <end position="536"/>
    </location>
</feature>
<evidence type="ECO:0000256" key="2">
    <source>
        <dbReference type="ARBA" id="ARBA00008263"/>
    </source>
</evidence>
<keyword evidence="7 9" id="KW-0413">Isomerase</keyword>
<dbReference type="Gene3D" id="3.30.1360.40">
    <property type="match status" value="1"/>
</dbReference>
<evidence type="ECO:0000256" key="3">
    <source>
        <dbReference type="ARBA" id="ARBA00022741"/>
    </source>
</evidence>
<gene>
    <name evidence="12" type="primary">gyrA_1</name>
    <name evidence="9" type="synonym">gyrA</name>
    <name evidence="12" type="ORF">CLNEO_02440</name>
</gene>
<dbReference type="GO" id="GO:0005524">
    <property type="term" value="F:ATP binding"/>
    <property type="evidence" value="ECO:0007669"/>
    <property type="project" value="UniProtKB-UniRule"/>
</dbReference>
<evidence type="ECO:0000256" key="8">
    <source>
        <dbReference type="ARBA" id="ARBA00063644"/>
    </source>
</evidence>
<dbReference type="InterPro" id="IPR013758">
    <property type="entry name" value="Topo_IIA_A/C_ab"/>
</dbReference>
<dbReference type="FunFam" id="1.10.268.10:FF:000001">
    <property type="entry name" value="DNA gyrase subunit A"/>
    <property type="match status" value="1"/>
</dbReference>
<dbReference type="PANTHER" id="PTHR43493:SF5">
    <property type="entry name" value="DNA GYRASE SUBUNIT A, CHLOROPLASTIC_MITOCHONDRIAL"/>
    <property type="match status" value="1"/>
</dbReference>
<keyword evidence="9" id="KW-0963">Cytoplasm</keyword>
<dbReference type="PATRIC" id="fig|36847.3.peg.299"/>
<comment type="function">
    <text evidence="9">A type II topoisomerase that negatively supercoils closed circular double-stranded (ds) DNA in an ATP-dependent manner to modulate DNA topology and maintain chromosomes in an underwound state. Negative supercoiling favors strand separation, and DNA replication, transcription, recombination and repair, all of which involve strand separation. Also able to catalyze the interconversion of other topological isomers of dsDNA rings, including catenanes and knotted rings. Type II topoisomerases break and join 2 DNA strands simultaneously in an ATP-dependent manner.</text>
</comment>
<dbReference type="STRING" id="36847.CLNEO_02440"/>
<feature type="active site" description="O-(5'-phospho-DNA)-tyrosine intermediate" evidence="9 10">
    <location>
        <position position="125"/>
    </location>
</feature>
<dbReference type="InterPro" id="IPR035516">
    <property type="entry name" value="Gyrase/topoIV_suA_C"/>
</dbReference>
<dbReference type="GO" id="GO:0006265">
    <property type="term" value="P:DNA topological change"/>
    <property type="evidence" value="ECO:0007669"/>
    <property type="project" value="UniProtKB-UniRule"/>
</dbReference>
<evidence type="ECO:0000256" key="5">
    <source>
        <dbReference type="ARBA" id="ARBA00023029"/>
    </source>
</evidence>
<dbReference type="GO" id="GO:0006261">
    <property type="term" value="P:DNA-templated DNA replication"/>
    <property type="evidence" value="ECO:0007669"/>
    <property type="project" value="UniProtKB-UniRule"/>
</dbReference>
<comment type="subunit">
    <text evidence="8">Heterotetramer composed of ParC and ParE.</text>
</comment>
<dbReference type="Gene3D" id="3.90.199.10">
    <property type="entry name" value="Topoisomerase II, domain 5"/>
    <property type="match status" value="1"/>
</dbReference>
<dbReference type="Gene3D" id="1.10.268.10">
    <property type="entry name" value="Topoisomerase, domain 3"/>
    <property type="match status" value="1"/>
</dbReference>
<dbReference type="NCBIfam" id="NF004043">
    <property type="entry name" value="PRK05560.1"/>
    <property type="match status" value="1"/>
</dbReference>
<dbReference type="InterPro" id="IPR013760">
    <property type="entry name" value="Topo_IIA-like_dom_sf"/>
</dbReference>
<comment type="miscellaneous">
    <text evidence="9">Few gyrases are as efficient as E.coli at forming negative supercoils. Not all organisms have 2 type II topoisomerases; in organisms with a single type II topoisomerase this enzyme also has to decatenate newly replicated chromosomes.</text>
</comment>
<dbReference type="NCBIfam" id="NF004044">
    <property type="entry name" value="PRK05561.1"/>
    <property type="match status" value="1"/>
</dbReference>
<evidence type="ECO:0000313" key="13">
    <source>
        <dbReference type="Proteomes" id="UP000070539"/>
    </source>
</evidence>
<evidence type="ECO:0000256" key="1">
    <source>
        <dbReference type="ARBA" id="ARBA00000185"/>
    </source>
</evidence>
<keyword evidence="13" id="KW-1185">Reference proteome</keyword>
<dbReference type="SMART" id="SM00434">
    <property type="entry name" value="TOP4c"/>
    <property type="match status" value="1"/>
</dbReference>
<dbReference type="SUPFAM" id="SSF101904">
    <property type="entry name" value="GyrA/ParC C-terminal domain-like"/>
    <property type="match status" value="1"/>
</dbReference>
<name>A0A136WHV4_9FIRM</name>